<evidence type="ECO:0000313" key="4">
    <source>
        <dbReference type="Proteomes" id="UP000289738"/>
    </source>
</evidence>
<keyword evidence="1" id="KW-0378">Hydrolase</keyword>
<keyword evidence="1" id="KW-0227">DNA damage</keyword>
<gene>
    <name evidence="3" type="ORF">Ahy_A04g020785</name>
</gene>
<dbReference type="GO" id="GO:0016887">
    <property type="term" value="F:ATP hydrolysis activity"/>
    <property type="evidence" value="ECO:0007669"/>
    <property type="project" value="RHEA"/>
</dbReference>
<comment type="catalytic activity">
    <reaction evidence="1">
        <text>ATP + H2O = ADP + phosphate + H(+)</text>
        <dbReference type="Rhea" id="RHEA:13065"/>
        <dbReference type="ChEBI" id="CHEBI:15377"/>
        <dbReference type="ChEBI" id="CHEBI:15378"/>
        <dbReference type="ChEBI" id="CHEBI:30616"/>
        <dbReference type="ChEBI" id="CHEBI:43474"/>
        <dbReference type="ChEBI" id="CHEBI:456216"/>
        <dbReference type="EC" id="5.6.2.3"/>
    </reaction>
</comment>
<keyword evidence="1" id="KW-0233">DNA recombination</keyword>
<dbReference type="GO" id="GO:0006281">
    <property type="term" value="P:DNA repair"/>
    <property type="evidence" value="ECO:0007669"/>
    <property type="project" value="UniProtKB-KW"/>
</dbReference>
<protein>
    <recommendedName>
        <fullName evidence="1">ATP-dependent DNA helicase</fullName>
        <ecNumber evidence="1">5.6.2.3</ecNumber>
    </recommendedName>
</protein>
<dbReference type="InterPro" id="IPR027417">
    <property type="entry name" value="P-loop_NTPase"/>
</dbReference>
<evidence type="ECO:0000256" key="1">
    <source>
        <dbReference type="RuleBase" id="RU363044"/>
    </source>
</evidence>
<dbReference type="PANTHER" id="PTHR10492:SF101">
    <property type="entry name" value="ATP-DEPENDENT DNA HELICASE"/>
    <property type="match status" value="1"/>
</dbReference>
<accession>A0A445DIJ1</accession>
<feature type="domain" description="DNA helicase Pif1-like DEAD-box helicase" evidence="2">
    <location>
        <begin position="5"/>
        <end position="208"/>
    </location>
</feature>
<keyword evidence="1" id="KW-0347">Helicase</keyword>
<keyword evidence="1" id="KW-0234">DNA repair</keyword>
<keyword evidence="4" id="KW-1185">Reference proteome</keyword>
<dbReference type="STRING" id="3818.A0A445DIJ1"/>
<comment type="similarity">
    <text evidence="1">Belongs to the helicase family.</text>
</comment>
<dbReference type="PANTHER" id="PTHR10492">
    <property type="match status" value="1"/>
</dbReference>
<keyword evidence="1" id="KW-0547">Nucleotide-binding</keyword>
<comment type="cofactor">
    <cofactor evidence="1">
        <name>Mg(2+)</name>
        <dbReference type="ChEBI" id="CHEBI:18420"/>
    </cofactor>
</comment>
<organism evidence="3 4">
    <name type="scientific">Arachis hypogaea</name>
    <name type="common">Peanut</name>
    <dbReference type="NCBI Taxonomy" id="3818"/>
    <lineage>
        <taxon>Eukaryota</taxon>
        <taxon>Viridiplantae</taxon>
        <taxon>Streptophyta</taxon>
        <taxon>Embryophyta</taxon>
        <taxon>Tracheophyta</taxon>
        <taxon>Spermatophyta</taxon>
        <taxon>Magnoliopsida</taxon>
        <taxon>eudicotyledons</taxon>
        <taxon>Gunneridae</taxon>
        <taxon>Pentapetalae</taxon>
        <taxon>rosids</taxon>
        <taxon>fabids</taxon>
        <taxon>Fabales</taxon>
        <taxon>Fabaceae</taxon>
        <taxon>Papilionoideae</taxon>
        <taxon>50 kb inversion clade</taxon>
        <taxon>dalbergioids sensu lato</taxon>
        <taxon>Dalbergieae</taxon>
        <taxon>Pterocarpus clade</taxon>
        <taxon>Arachis</taxon>
    </lineage>
</organism>
<name>A0A445DIJ1_ARAHY</name>
<dbReference type="GO" id="GO:0000723">
    <property type="term" value="P:telomere maintenance"/>
    <property type="evidence" value="ECO:0007669"/>
    <property type="project" value="InterPro"/>
</dbReference>
<dbReference type="GO" id="GO:0043139">
    <property type="term" value="F:5'-3' DNA helicase activity"/>
    <property type="evidence" value="ECO:0007669"/>
    <property type="project" value="UniProtKB-EC"/>
</dbReference>
<dbReference type="GO" id="GO:0006310">
    <property type="term" value="P:DNA recombination"/>
    <property type="evidence" value="ECO:0007669"/>
    <property type="project" value="UniProtKB-KW"/>
</dbReference>
<dbReference type="Proteomes" id="UP000289738">
    <property type="component" value="Chromosome A04"/>
</dbReference>
<reference evidence="3 4" key="1">
    <citation type="submission" date="2019-01" db="EMBL/GenBank/DDBJ databases">
        <title>Sequencing of cultivated peanut Arachis hypogaea provides insights into genome evolution and oil improvement.</title>
        <authorList>
            <person name="Chen X."/>
        </authorList>
    </citation>
    <scope>NUCLEOTIDE SEQUENCE [LARGE SCALE GENOMIC DNA]</scope>
    <source>
        <strain evidence="4">cv. Fuhuasheng</strain>
        <tissue evidence="3">Leaves</tissue>
    </source>
</reference>
<dbReference type="GO" id="GO:0005524">
    <property type="term" value="F:ATP binding"/>
    <property type="evidence" value="ECO:0007669"/>
    <property type="project" value="UniProtKB-KW"/>
</dbReference>
<evidence type="ECO:0000259" key="2">
    <source>
        <dbReference type="Pfam" id="PF05970"/>
    </source>
</evidence>
<dbReference type="Pfam" id="PF05970">
    <property type="entry name" value="PIF1"/>
    <property type="match status" value="1"/>
</dbReference>
<dbReference type="AlphaFoldDB" id="A0A445DIJ1"/>
<evidence type="ECO:0000313" key="3">
    <source>
        <dbReference type="EMBL" id="RYR63015.1"/>
    </source>
</evidence>
<sequence>MEQKMTHEQRLVFDEILNAGITDYGGFYFVYRHGRLSSAIPSREKIVLNIASSGIASFLLPSGRTDHSRFLIPIIITDESNCNIKHGSSKAELLIQSSLIIWDEAPILNKICFEALDRPLRDLMSVTNQHKTHQPFSGKDWILPVIPKRSRHDILSSSINSSHMWSFCKVLKLHTNMRLLISSSDQHDSEMKRFANWILDVENGNIGSAVGDESKVKILDELLITTTDDSLLFGKLYIFKFVTKHVRLQSRAILAPMLKSVKKVINFILTIFPRMKNPRMKKEYLSSNTTCQPNENEEVQQE</sequence>
<dbReference type="InterPro" id="IPR010285">
    <property type="entry name" value="DNA_helicase_pif1-like_DEAD"/>
</dbReference>
<dbReference type="EMBL" id="SDMP01000004">
    <property type="protein sequence ID" value="RYR63015.1"/>
    <property type="molecule type" value="Genomic_DNA"/>
</dbReference>
<dbReference type="Gene3D" id="3.40.50.300">
    <property type="entry name" value="P-loop containing nucleotide triphosphate hydrolases"/>
    <property type="match status" value="1"/>
</dbReference>
<comment type="caution">
    <text evidence="3">The sequence shown here is derived from an EMBL/GenBank/DDBJ whole genome shotgun (WGS) entry which is preliminary data.</text>
</comment>
<keyword evidence="1" id="KW-0067">ATP-binding</keyword>
<proteinExistence type="inferred from homology"/>
<dbReference type="EC" id="5.6.2.3" evidence="1"/>